<dbReference type="AlphaFoldDB" id="A0A418ZTW8"/>
<dbReference type="Proteomes" id="UP000285530">
    <property type="component" value="Unassembled WGS sequence"/>
</dbReference>
<reference evidence="1 2" key="1">
    <citation type="submission" date="2018-09" db="EMBL/GenBank/DDBJ databases">
        <title>Paracoccus onubensis nov. sp. a moderate halophilic bacterium isolated from Gruta de las Maravillas (Aracena, Spain).</title>
        <authorList>
            <person name="Jurado V."/>
            <person name="Gutierrez-Patricio S."/>
            <person name="Gonzalez-Pimentel J.L."/>
            <person name="Laiz L."/>
            <person name="Saiz-Jimenez C."/>
        </authorList>
    </citation>
    <scope>NUCLEOTIDE SEQUENCE [LARGE SCALE GENOMIC DNA]</scope>
    <source>
        <strain evidence="1 2">DSM 19484</strain>
    </source>
</reference>
<comment type="caution">
    <text evidence="1">The sequence shown here is derived from an EMBL/GenBank/DDBJ whole genome shotgun (WGS) entry which is preliminary data.</text>
</comment>
<evidence type="ECO:0000313" key="1">
    <source>
        <dbReference type="EMBL" id="RJL00962.1"/>
    </source>
</evidence>
<sequence>MRHYKTVDQNRKVGRLGGQAAKKQERYEVLDSLARANLKSFLLATDVQAFRKAKELAAKHDKGAAEPLFMQGGKSLSRAWYDDWLEHFRKDASQAFDK</sequence>
<gene>
    <name evidence="1" type="ORF">D3P06_12830</name>
</gene>
<name>A0A418ZTW8_9RHOB</name>
<evidence type="ECO:0000313" key="2">
    <source>
        <dbReference type="Proteomes" id="UP000285530"/>
    </source>
</evidence>
<organism evidence="1 2">
    <name type="scientific">Paracoccus aestuarii</name>
    <dbReference type="NCBI Taxonomy" id="453842"/>
    <lineage>
        <taxon>Bacteria</taxon>
        <taxon>Pseudomonadati</taxon>
        <taxon>Pseudomonadota</taxon>
        <taxon>Alphaproteobacteria</taxon>
        <taxon>Rhodobacterales</taxon>
        <taxon>Paracoccaceae</taxon>
        <taxon>Paracoccus</taxon>
    </lineage>
</organism>
<dbReference type="EMBL" id="QZEV01000072">
    <property type="protein sequence ID" value="RJL00962.1"/>
    <property type="molecule type" value="Genomic_DNA"/>
</dbReference>
<accession>A0A418ZTW8</accession>
<proteinExistence type="predicted"/>
<protein>
    <submittedName>
        <fullName evidence="1">Uncharacterized protein</fullName>
    </submittedName>
</protein>
<keyword evidence="2" id="KW-1185">Reference proteome</keyword>